<keyword evidence="1" id="KW-0472">Membrane</keyword>
<evidence type="ECO:0008006" key="4">
    <source>
        <dbReference type="Google" id="ProtNLM"/>
    </source>
</evidence>
<dbReference type="Gene3D" id="3.30.1490.20">
    <property type="entry name" value="ATP-grasp fold, A domain"/>
    <property type="match status" value="1"/>
</dbReference>
<keyword evidence="1" id="KW-0812">Transmembrane</keyword>
<dbReference type="EMBL" id="SNWP01000010">
    <property type="protein sequence ID" value="TDO29019.1"/>
    <property type="molecule type" value="Genomic_DNA"/>
</dbReference>
<dbReference type="OrthoDB" id="9775266at2"/>
<feature type="transmembrane region" description="Helical" evidence="1">
    <location>
        <begin position="21"/>
        <end position="38"/>
    </location>
</feature>
<dbReference type="GO" id="GO:0005524">
    <property type="term" value="F:ATP binding"/>
    <property type="evidence" value="ECO:0007669"/>
    <property type="project" value="InterPro"/>
</dbReference>
<evidence type="ECO:0000313" key="2">
    <source>
        <dbReference type="EMBL" id="TDO29019.1"/>
    </source>
</evidence>
<dbReference type="AlphaFoldDB" id="A0A4R6J1A5"/>
<keyword evidence="1" id="KW-1133">Transmembrane helix</keyword>
<proteinExistence type="predicted"/>
<protein>
    <recommendedName>
        <fullName evidence="4">ATP-grasp domain-containing protein</fullName>
    </recommendedName>
</protein>
<comment type="caution">
    <text evidence="2">The sequence shown here is derived from an EMBL/GenBank/DDBJ whole genome shotgun (WGS) entry which is preliminary data.</text>
</comment>
<gene>
    <name evidence="2" type="ORF">BC659_1101</name>
</gene>
<organism evidence="2 3">
    <name type="scientific">Sediminibacterium goheungense</name>
    <dbReference type="NCBI Taxonomy" id="1086393"/>
    <lineage>
        <taxon>Bacteria</taxon>
        <taxon>Pseudomonadati</taxon>
        <taxon>Bacteroidota</taxon>
        <taxon>Chitinophagia</taxon>
        <taxon>Chitinophagales</taxon>
        <taxon>Chitinophagaceae</taxon>
        <taxon>Sediminibacterium</taxon>
    </lineage>
</organism>
<dbReference type="InterPro" id="IPR013815">
    <property type="entry name" value="ATP_grasp_subdomain_1"/>
</dbReference>
<accession>A0A4R6J1A5</accession>
<evidence type="ECO:0000313" key="3">
    <source>
        <dbReference type="Proteomes" id="UP000295741"/>
    </source>
</evidence>
<keyword evidence="3" id="KW-1185">Reference proteome</keyword>
<dbReference type="SUPFAM" id="SSF56059">
    <property type="entry name" value="Glutathione synthetase ATP-binding domain-like"/>
    <property type="match status" value="1"/>
</dbReference>
<dbReference type="Proteomes" id="UP000295741">
    <property type="component" value="Unassembled WGS sequence"/>
</dbReference>
<name>A0A4R6J1A5_9BACT</name>
<evidence type="ECO:0000256" key="1">
    <source>
        <dbReference type="SAM" id="Phobius"/>
    </source>
</evidence>
<dbReference type="RefSeq" id="WP_133473628.1">
    <property type="nucleotide sequence ID" value="NZ_SNWP01000010.1"/>
</dbReference>
<reference evidence="2 3" key="1">
    <citation type="submission" date="2019-03" db="EMBL/GenBank/DDBJ databases">
        <title>Genomic Encyclopedia of Archaeal and Bacterial Type Strains, Phase II (KMG-II): from individual species to whole genera.</title>
        <authorList>
            <person name="Goeker M."/>
        </authorList>
    </citation>
    <scope>NUCLEOTIDE SEQUENCE [LARGE SCALE GENOMIC DNA]</scope>
    <source>
        <strain evidence="2 3">DSM 28323</strain>
    </source>
</reference>
<sequence length="350" mass="40689">MHFFKKLSYHPLLIKIFHWEYWPFAVLYAPLYPYWFWLCLKARAFFYVNAANPGIRNGGFLMESKKEIYDLLPENSYPETLFFEAGTSAIQVLEKVRSKAVSYPLIGKPDIGMRGMSVQKLENDQDLLAYARKSKVDFLIQAYIPYENELGIFYYRLPNETHGRITGIVGKEFLTVIGDGTSTIEELLQQNQRFLLQLPVLRKNIPEELTLVLQKEERKLLVPYGNHARGAKFIDVTYLADEKLNTMVDELAKQIKGFFYGRMDVRYHTIEELRAGKNFSIIELNGSGSEPTHMYDPRHSVFFAWKEITRHWAIMYTISKQNHEAGVPYMSRQEGLAMLKANTQLVKDIS</sequence>